<dbReference type="KEGG" id="talb:FTW19_12510"/>
<dbReference type="Proteomes" id="UP000321820">
    <property type="component" value="Chromosome"/>
</dbReference>
<sequence>MCAQRGVVVVTSVVIICAVLASLAAGVLLAYGICQALFAIFRVHARSVAATRVSAAPARTIAG</sequence>
<proteinExistence type="predicted"/>
<reference evidence="2 3" key="1">
    <citation type="submission" date="2019-08" db="EMBL/GenBank/DDBJ databases">
        <title>Complete genome sequence of Terriglobus albidus strain ORNL.</title>
        <authorList>
            <person name="Podar M."/>
        </authorList>
    </citation>
    <scope>NUCLEOTIDE SEQUENCE [LARGE SCALE GENOMIC DNA]</scope>
    <source>
        <strain evidence="2 3">ORNL</strain>
    </source>
</reference>
<keyword evidence="1" id="KW-0812">Transmembrane</keyword>
<keyword evidence="1" id="KW-1133">Transmembrane helix</keyword>
<evidence type="ECO:0000256" key="1">
    <source>
        <dbReference type="SAM" id="Phobius"/>
    </source>
</evidence>
<organism evidence="2 3">
    <name type="scientific">Terriglobus albidus</name>
    <dbReference type="NCBI Taxonomy" id="1592106"/>
    <lineage>
        <taxon>Bacteria</taxon>
        <taxon>Pseudomonadati</taxon>
        <taxon>Acidobacteriota</taxon>
        <taxon>Terriglobia</taxon>
        <taxon>Terriglobales</taxon>
        <taxon>Acidobacteriaceae</taxon>
        <taxon>Terriglobus</taxon>
    </lineage>
</organism>
<dbReference type="AlphaFoldDB" id="A0A5B9E9F3"/>
<gene>
    <name evidence="2" type="ORF">FTW19_12510</name>
</gene>
<keyword evidence="1" id="KW-0472">Membrane</keyword>
<feature type="transmembrane region" description="Helical" evidence="1">
    <location>
        <begin position="7"/>
        <end position="33"/>
    </location>
</feature>
<dbReference type="EMBL" id="CP042806">
    <property type="protein sequence ID" value="QEE28748.1"/>
    <property type="molecule type" value="Genomic_DNA"/>
</dbReference>
<keyword evidence="3" id="KW-1185">Reference proteome</keyword>
<accession>A0A5B9E9F3</accession>
<evidence type="ECO:0000313" key="2">
    <source>
        <dbReference type="EMBL" id="QEE28748.1"/>
    </source>
</evidence>
<protein>
    <submittedName>
        <fullName evidence="2">Uncharacterized protein</fullName>
    </submittedName>
</protein>
<evidence type="ECO:0000313" key="3">
    <source>
        <dbReference type="Proteomes" id="UP000321820"/>
    </source>
</evidence>
<name>A0A5B9E9F3_9BACT</name>